<dbReference type="InterPro" id="IPR050918">
    <property type="entry name" value="CNF-like_PLA2_Inhibitor"/>
</dbReference>
<dbReference type="GeneTree" id="ENSGT00940000163304"/>
<evidence type="ECO:0000256" key="4">
    <source>
        <dbReference type="ARBA" id="ARBA00022525"/>
    </source>
</evidence>
<dbReference type="Proteomes" id="UP000472263">
    <property type="component" value="Chromosome 16"/>
</dbReference>
<dbReference type="InterPro" id="IPR045860">
    <property type="entry name" value="Snake_toxin-like_sf"/>
</dbReference>
<proteinExistence type="predicted"/>
<feature type="chain" id="PRO_5025536019" description="UPAR/Ly6 domain-containing protein" evidence="8">
    <location>
        <begin position="19"/>
        <end position="205"/>
    </location>
</feature>
<reference evidence="10" key="3">
    <citation type="submission" date="2025-09" db="UniProtKB">
        <authorList>
            <consortium name="Ensembl"/>
        </authorList>
    </citation>
    <scope>IDENTIFICATION</scope>
</reference>
<dbReference type="AlphaFoldDB" id="A0A667ZGB3"/>
<protein>
    <recommendedName>
        <fullName evidence="9">UPAR/Ly6 domain-containing protein</fullName>
    </recommendedName>
</protein>
<dbReference type="Gene3D" id="2.10.60.10">
    <property type="entry name" value="CD59"/>
    <property type="match status" value="2"/>
</dbReference>
<dbReference type="GO" id="GO:0005886">
    <property type="term" value="C:plasma membrane"/>
    <property type="evidence" value="ECO:0007669"/>
    <property type="project" value="UniProtKB-SubCell"/>
</dbReference>
<name>A0A667ZGB3_9TELE</name>
<dbReference type="OrthoDB" id="5945173at2759"/>
<dbReference type="RefSeq" id="XP_029929297.1">
    <property type="nucleotide sequence ID" value="XM_030073437.1"/>
</dbReference>
<dbReference type="FunCoup" id="A0A667ZGB3">
    <property type="interactions" value="604"/>
</dbReference>
<dbReference type="GeneID" id="115374482"/>
<feature type="domain" description="UPAR/Ly6" evidence="9">
    <location>
        <begin position="111"/>
        <end position="194"/>
    </location>
</feature>
<accession>A0A667ZGB3</accession>
<evidence type="ECO:0000256" key="8">
    <source>
        <dbReference type="SAM" id="SignalP"/>
    </source>
</evidence>
<dbReference type="PANTHER" id="PTHR20914:SF9">
    <property type="entry name" value="COILED, ISOFORM A"/>
    <property type="match status" value="1"/>
</dbReference>
<evidence type="ECO:0000256" key="3">
    <source>
        <dbReference type="ARBA" id="ARBA00022475"/>
    </source>
</evidence>
<keyword evidence="3" id="KW-1003">Cell membrane</keyword>
<evidence type="ECO:0000256" key="1">
    <source>
        <dbReference type="ARBA" id="ARBA00004236"/>
    </source>
</evidence>
<evidence type="ECO:0000256" key="7">
    <source>
        <dbReference type="ARBA" id="ARBA00023180"/>
    </source>
</evidence>
<dbReference type="InParanoid" id="A0A667ZGB3"/>
<keyword evidence="7" id="KW-0325">Glycoprotein</keyword>
<keyword evidence="11" id="KW-1185">Reference proteome</keyword>
<dbReference type="PANTHER" id="PTHR20914">
    <property type="entry name" value="LY6/PLAUR DOMAIN-CONTAINING PROTEIN 8"/>
    <property type="match status" value="1"/>
</dbReference>
<feature type="signal peptide" evidence="8">
    <location>
        <begin position="1"/>
        <end position="18"/>
    </location>
</feature>
<reference evidence="10" key="2">
    <citation type="submission" date="2025-08" db="UniProtKB">
        <authorList>
            <consortium name="Ensembl"/>
        </authorList>
    </citation>
    <scope>IDENTIFICATION</scope>
</reference>
<gene>
    <name evidence="10" type="primary">plaur</name>
</gene>
<evidence type="ECO:0000313" key="11">
    <source>
        <dbReference type="Proteomes" id="UP000472263"/>
    </source>
</evidence>
<dbReference type="GO" id="GO:0005576">
    <property type="term" value="C:extracellular region"/>
    <property type="evidence" value="ECO:0007669"/>
    <property type="project" value="UniProtKB-SubCell"/>
</dbReference>
<dbReference type="Pfam" id="PF00087">
    <property type="entry name" value="Toxin_TOLIP"/>
    <property type="match status" value="1"/>
</dbReference>
<evidence type="ECO:0000259" key="9">
    <source>
        <dbReference type="SMART" id="SM00134"/>
    </source>
</evidence>
<evidence type="ECO:0000313" key="10">
    <source>
        <dbReference type="Ensembl" id="ENSMMDP00005034894.1"/>
    </source>
</evidence>
<keyword evidence="6" id="KW-0472">Membrane</keyword>
<keyword evidence="5 8" id="KW-0732">Signal</keyword>
<sequence length="205" mass="21159">MNVLLLIFGSVLLPKVYSLQCYECLIGAACSNSQRDCPTGLCGTTRVISYVGGSKQVDLNIKSCAVAEQCISGSINFGVAKTVLATKCCSTDLCNNQEPQVSSDTSPNGKKCYGCNTENCNAVMECSGTEDRCISALAPGPGGGKQRVKGCVSKSVCSALSVKEVAANIGQDVSCCEGNMCNSAGTTAASLLLLAAPMLSFALFF</sequence>
<keyword evidence="4" id="KW-0964">Secreted</keyword>
<feature type="domain" description="UPAR/Ly6" evidence="9">
    <location>
        <begin position="19"/>
        <end position="102"/>
    </location>
</feature>
<organism evidence="10 11">
    <name type="scientific">Myripristis murdjan</name>
    <name type="common">pinecone soldierfish</name>
    <dbReference type="NCBI Taxonomy" id="586833"/>
    <lineage>
        <taxon>Eukaryota</taxon>
        <taxon>Metazoa</taxon>
        <taxon>Chordata</taxon>
        <taxon>Craniata</taxon>
        <taxon>Vertebrata</taxon>
        <taxon>Euteleostomi</taxon>
        <taxon>Actinopterygii</taxon>
        <taxon>Neopterygii</taxon>
        <taxon>Teleostei</taxon>
        <taxon>Neoteleostei</taxon>
        <taxon>Acanthomorphata</taxon>
        <taxon>Holocentriformes</taxon>
        <taxon>Holocentridae</taxon>
        <taxon>Myripristis</taxon>
    </lineage>
</organism>
<reference evidence="10" key="1">
    <citation type="submission" date="2019-06" db="EMBL/GenBank/DDBJ databases">
        <authorList>
            <consortium name="Wellcome Sanger Institute Data Sharing"/>
        </authorList>
    </citation>
    <scope>NUCLEOTIDE SEQUENCE [LARGE SCALE GENOMIC DNA]</scope>
</reference>
<dbReference type="InterPro" id="IPR035076">
    <property type="entry name" value="Toxin/TOLIP"/>
</dbReference>
<comment type="subcellular location">
    <subcellularLocation>
        <location evidence="1">Cell membrane</location>
    </subcellularLocation>
    <subcellularLocation>
        <location evidence="2">Secreted</location>
    </subcellularLocation>
</comment>
<dbReference type="Ensembl" id="ENSMMDT00005035666.1">
    <property type="protein sequence ID" value="ENSMMDP00005034894.1"/>
    <property type="gene ID" value="ENSMMDG00005016408.1"/>
</dbReference>
<dbReference type="SMART" id="SM00134">
    <property type="entry name" value="LU"/>
    <property type="match status" value="2"/>
</dbReference>
<evidence type="ECO:0000256" key="2">
    <source>
        <dbReference type="ARBA" id="ARBA00004613"/>
    </source>
</evidence>
<dbReference type="SUPFAM" id="SSF57302">
    <property type="entry name" value="Snake toxin-like"/>
    <property type="match status" value="2"/>
</dbReference>
<evidence type="ECO:0000256" key="6">
    <source>
        <dbReference type="ARBA" id="ARBA00023136"/>
    </source>
</evidence>
<dbReference type="InterPro" id="IPR016054">
    <property type="entry name" value="LY6_UPA_recep-like"/>
</dbReference>
<dbReference type="Pfam" id="PF00021">
    <property type="entry name" value="UPAR_LY6"/>
    <property type="match status" value="1"/>
</dbReference>
<evidence type="ECO:0000256" key="5">
    <source>
        <dbReference type="ARBA" id="ARBA00022729"/>
    </source>
</evidence>